<evidence type="ECO:0000256" key="4">
    <source>
        <dbReference type="ARBA" id="ARBA00023186"/>
    </source>
</evidence>
<reference evidence="6" key="1">
    <citation type="submission" date="2014-08" db="EMBL/GenBank/DDBJ databases">
        <authorList>
            <person name="Murali S."/>
            <person name="Richards S."/>
            <person name="Bandaranaike D."/>
            <person name="Bellair M."/>
            <person name="Blankenburg K."/>
            <person name="Chao H."/>
            <person name="Dinh H."/>
            <person name="Doddapaneni H."/>
            <person name="Dugan-Rocha S."/>
            <person name="Elkadiri S."/>
            <person name="Gnanaolivu R."/>
            <person name="Hughes D."/>
            <person name="Lee S."/>
            <person name="Li M."/>
            <person name="Ming W."/>
            <person name="Munidasa M."/>
            <person name="Muniz J."/>
            <person name="Nguyen L."/>
            <person name="Osuji N."/>
            <person name="Pu L.-L."/>
            <person name="Puazo M."/>
            <person name="Skinner E."/>
            <person name="Qu C."/>
            <person name="Quiroz J."/>
            <person name="Raj R."/>
            <person name="Weissenberger G."/>
            <person name="Xin Y."/>
            <person name="Zou X."/>
            <person name="Han Y."/>
            <person name="Worley K."/>
            <person name="Muzny D."/>
            <person name="Gibbs R."/>
        </authorList>
    </citation>
    <scope>NUCLEOTIDE SEQUENCE</scope>
    <source>
        <strain evidence="6">HAZT.00-mixed</strain>
        <tissue evidence="6">Whole organism</tissue>
    </source>
</reference>
<keyword evidence="4" id="KW-0143">Chaperone</keyword>
<dbReference type="GO" id="GO:0030968">
    <property type="term" value="P:endoplasmic reticulum unfolded protein response"/>
    <property type="evidence" value="ECO:0007669"/>
    <property type="project" value="TreeGrafter"/>
</dbReference>
<dbReference type="OrthoDB" id="10262720at2759"/>
<comment type="similarity">
    <text evidence="1">Belongs to the heat shock protein 70 family.</text>
</comment>
<gene>
    <name evidence="6" type="ORF">HAZT_HAZT008755</name>
</gene>
<evidence type="ECO:0000256" key="3">
    <source>
        <dbReference type="ARBA" id="ARBA00022840"/>
    </source>
</evidence>
<dbReference type="Proteomes" id="UP000711488">
    <property type="component" value="Unassembled WGS sequence"/>
</dbReference>
<organism evidence="6">
    <name type="scientific">Hyalella azteca</name>
    <name type="common">Amphipod</name>
    <dbReference type="NCBI Taxonomy" id="294128"/>
    <lineage>
        <taxon>Eukaryota</taxon>
        <taxon>Metazoa</taxon>
        <taxon>Ecdysozoa</taxon>
        <taxon>Arthropoda</taxon>
        <taxon>Crustacea</taxon>
        <taxon>Multicrustacea</taxon>
        <taxon>Malacostraca</taxon>
        <taxon>Eumalacostraca</taxon>
        <taxon>Peracarida</taxon>
        <taxon>Amphipoda</taxon>
        <taxon>Senticaudata</taxon>
        <taxon>Talitrida</taxon>
        <taxon>Talitroidea</taxon>
        <taxon>Hyalellidae</taxon>
        <taxon>Hyalella</taxon>
    </lineage>
</organism>
<reference evidence="6" key="2">
    <citation type="journal article" date="2018" name="Environ. Sci. Technol.">
        <title>The Toxicogenome of Hyalella azteca: A Model for Sediment Ecotoxicology and Evolutionary Toxicology.</title>
        <authorList>
            <person name="Poynton H.C."/>
            <person name="Hasenbein S."/>
            <person name="Benoit J.B."/>
            <person name="Sepulveda M.S."/>
            <person name="Poelchau M.F."/>
            <person name="Hughes D.S.T."/>
            <person name="Murali S.C."/>
            <person name="Chen S."/>
            <person name="Glastad K.M."/>
            <person name="Goodisman M.A.D."/>
            <person name="Werren J.H."/>
            <person name="Vineis J.H."/>
            <person name="Bowen J.L."/>
            <person name="Friedrich M."/>
            <person name="Jones J."/>
            <person name="Robertson H.M."/>
            <person name="Feyereisen R."/>
            <person name="Mechler-Hickson A."/>
            <person name="Mathers N."/>
            <person name="Lee C.E."/>
            <person name="Colbourne J.K."/>
            <person name="Biales A."/>
            <person name="Johnston J.S."/>
            <person name="Wellborn G.A."/>
            <person name="Rosendale A.J."/>
            <person name="Cridge A.G."/>
            <person name="Munoz-Torres M.C."/>
            <person name="Bain P.A."/>
            <person name="Manny A.R."/>
            <person name="Major K.M."/>
            <person name="Lambert F.N."/>
            <person name="Vulpe C.D."/>
            <person name="Tuck P."/>
            <person name="Blalock B.J."/>
            <person name="Lin Y.Y."/>
            <person name="Smith M.E."/>
            <person name="Ochoa-Acuna H."/>
            <person name="Chen M.M."/>
            <person name="Childers C.P."/>
            <person name="Qu J."/>
            <person name="Dugan S."/>
            <person name="Lee S.L."/>
            <person name="Chao H."/>
            <person name="Dinh H."/>
            <person name="Han Y."/>
            <person name="Doddapaneni H."/>
            <person name="Worley K.C."/>
            <person name="Muzny D.M."/>
            <person name="Gibbs R.A."/>
            <person name="Richards S."/>
        </authorList>
    </citation>
    <scope>NUCLEOTIDE SEQUENCE</scope>
    <source>
        <strain evidence="6">HAZT.00-mixed</strain>
        <tissue evidence="6">Whole organism</tissue>
    </source>
</reference>
<keyword evidence="3" id="KW-0067">ATP-binding</keyword>
<keyword evidence="2" id="KW-0547">Nucleotide-binding</keyword>
<dbReference type="FunFam" id="3.30.420.40:FF:000171">
    <property type="entry name" value="Heat shock 70 kDa protein 4"/>
    <property type="match status" value="1"/>
</dbReference>
<dbReference type="PANTHER" id="PTHR45639">
    <property type="entry name" value="HSC70CB, ISOFORM G-RELATED"/>
    <property type="match status" value="1"/>
</dbReference>
<dbReference type="GO" id="GO:0005524">
    <property type="term" value="F:ATP binding"/>
    <property type="evidence" value="ECO:0007669"/>
    <property type="project" value="UniProtKB-KW"/>
</dbReference>
<sequence length="159" mass="17204">MKPADLYSLCPACPAGETYPSRPSHGHLLCRELSLTVEELVAQLLKEAQAQASAHTGQQVKDLVITVPAFFNQAERRALLEAAQIAGLKVLSLISNNAAVALNYGMFRRKEINATAQYLMFYDMGASQTTASLVAFQTVKTKDKGYSETNPQLTVLGVG</sequence>
<evidence type="ECO:0000313" key="6">
    <source>
        <dbReference type="EMBL" id="KAA0183261.1"/>
    </source>
</evidence>
<dbReference type="GO" id="GO:0140662">
    <property type="term" value="F:ATP-dependent protein folding chaperone"/>
    <property type="evidence" value="ECO:0007669"/>
    <property type="project" value="InterPro"/>
</dbReference>
<accession>A0A6A0GNE2</accession>
<comment type="caution">
    <text evidence="6">The sequence shown here is derived from an EMBL/GenBank/DDBJ whole genome shotgun (WGS) entry which is preliminary data.</text>
</comment>
<protein>
    <recommendedName>
        <fullName evidence="5">Hypoxia up-regulated protein 1</fullName>
    </recommendedName>
</protein>
<dbReference type="AlphaFoldDB" id="A0A6A0GNE2"/>
<evidence type="ECO:0000256" key="1">
    <source>
        <dbReference type="ARBA" id="ARBA00007381"/>
    </source>
</evidence>
<dbReference type="InterPro" id="IPR043129">
    <property type="entry name" value="ATPase_NBD"/>
</dbReference>
<evidence type="ECO:0000256" key="2">
    <source>
        <dbReference type="ARBA" id="ARBA00022741"/>
    </source>
</evidence>
<dbReference type="Gene3D" id="3.30.420.40">
    <property type="match status" value="2"/>
</dbReference>
<dbReference type="SUPFAM" id="SSF53067">
    <property type="entry name" value="Actin-like ATPase domain"/>
    <property type="match status" value="1"/>
</dbReference>
<name>A0A6A0GNE2_HYAAZ</name>
<dbReference type="PANTHER" id="PTHR45639:SF3">
    <property type="entry name" value="HYPOXIA UP-REGULATED PROTEIN 1"/>
    <property type="match status" value="1"/>
</dbReference>
<dbReference type="GO" id="GO:0034663">
    <property type="term" value="C:endoplasmic reticulum chaperone complex"/>
    <property type="evidence" value="ECO:0007669"/>
    <property type="project" value="TreeGrafter"/>
</dbReference>
<dbReference type="EMBL" id="JQDR03017970">
    <property type="protein sequence ID" value="KAA0183261.1"/>
    <property type="molecule type" value="Genomic_DNA"/>
</dbReference>
<evidence type="ECO:0000256" key="5">
    <source>
        <dbReference type="ARBA" id="ARBA00040503"/>
    </source>
</evidence>
<proteinExistence type="inferred from homology"/>
<dbReference type="Pfam" id="PF00012">
    <property type="entry name" value="HSP70"/>
    <property type="match status" value="1"/>
</dbReference>
<reference evidence="6" key="3">
    <citation type="submission" date="2019-06" db="EMBL/GenBank/DDBJ databases">
        <authorList>
            <person name="Poynton C."/>
            <person name="Hasenbein S."/>
            <person name="Benoit J.B."/>
            <person name="Sepulveda M.S."/>
            <person name="Poelchau M.F."/>
            <person name="Murali S.C."/>
            <person name="Chen S."/>
            <person name="Glastad K.M."/>
            <person name="Werren J.H."/>
            <person name="Vineis J.H."/>
            <person name="Bowen J.L."/>
            <person name="Friedrich M."/>
            <person name="Jones J."/>
            <person name="Robertson H.M."/>
            <person name="Feyereisen R."/>
            <person name="Mechler-Hickson A."/>
            <person name="Mathers N."/>
            <person name="Lee C.E."/>
            <person name="Colbourne J.K."/>
            <person name="Biales A."/>
            <person name="Johnston J.S."/>
            <person name="Wellborn G.A."/>
            <person name="Rosendale A.J."/>
            <person name="Cridge A.G."/>
            <person name="Munoz-Torres M.C."/>
            <person name="Bain P.A."/>
            <person name="Manny A.R."/>
            <person name="Major K.M."/>
            <person name="Lambert F.N."/>
            <person name="Vulpe C.D."/>
            <person name="Tuck P."/>
            <person name="Blalock B.J."/>
            <person name="Lin Y.-Y."/>
            <person name="Smith M.E."/>
            <person name="Ochoa-Acuna H."/>
            <person name="Chen M.-J.M."/>
            <person name="Childers C.P."/>
            <person name="Qu J."/>
            <person name="Dugan S."/>
            <person name="Lee S.L."/>
            <person name="Chao H."/>
            <person name="Dinh H."/>
            <person name="Han Y."/>
            <person name="Doddapaneni H."/>
            <person name="Worley K.C."/>
            <person name="Muzny D.M."/>
            <person name="Gibbs R.A."/>
            <person name="Richards S."/>
        </authorList>
    </citation>
    <scope>NUCLEOTIDE SEQUENCE</scope>
    <source>
        <strain evidence="6">HAZT.00-mixed</strain>
        <tissue evidence="6">Whole organism</tissue>
    </source>
</reference>
<dbReference type="InterPro" id="IPR013126">
    <property type="entry name" value="Hsp_70_fam"/>
</dbReference>